<evidence type="ECO:0000256" key="2">
    <source>
        <dbReference type="ARBA" id="ARBA00022490"/>
    </source>
</evidence>
<feature type="domain" description="Response regulatory" evidence="11">
    <location>
        <begin position="3"/>
        <end position="120"/>
    </location>
</feature>
<evidence type="ECO:0000256" key="1">
    <source>
        <dbReference type="ARBA" id="ARBA00004496"/>
    </source>
</evidence>
<dbReference type="PANTHER" id="PTHR42713:SF3">
    <property type="entry name" value="TRANSCRIPTIONAL REGULATORY PROTEIN HPTR"/>
    <property type="match status" value="1"/>
</dbReference>
<reference evidence="12 13" key="1">
    <citation type="submission" date="2021-03" db="EMBL/GenBank/DDBJ databases">
        <title>Paenibacillus artemisicola MWE-103 whole genome sequence.</title>
        <authorList>
            <person name="Ham Y.J."/>
        </authorList>
    </citation>
    <scope>NUCLEOTIDE SEQUENCE [LARGE SCALE GENOMIC DNA]</scope>
    <source>
        <strain evidence="12 13">MWE-103</strain>
    </source>
</reference>
<keyword evidence="13" id="KW-1185">Reference proteome</keyword>
<feature type="modified residue" description="4-aspartylphosphate" evidence="8">
    <location>
        <position position="55"/>
    </location>
</feature>
<dbReference type="PROSITE" id="PS01124">
    <property type="entry name" value="HTH_ARAC_FAMILY_2"/>
    <property type="match status" value="1"/>
</dbReference>
<comment type="caution">
    <text evidence="12">The sequence shown here is derived from an EMBL/GenBank/DDBJ whole genome shotgun (WGS) entry which is preliminary data.</text>
</comment>
<proteinExistence type="predicted"/>
<evidence type="ECO:0000256" key="8">
    <source>
        <dbReference type="PROSITE-ProRule" id="PRU00169"/>
    </source>
</evidence>
<dbReference type="InterPro" id="IPR051552">
    <property type="entry name" value="HptR"/>
</dbReference>
<evidence type="ECO:0000256" key="5">
    <source>
        <dbReference type="ARBA" id="ARBA00023015"/>
    </source>
</evidence>
<evidence type="ECO:0000256" key="6">
    <source>
        <dbReference type="ARBA" id="ARBA00023125"/>
    </source>
</evidence>
<evidence type="ECO:0000313" key="13">
    <source>
        <dbReference type="Proteomes" id="UP000670947"/>
    </source>
</evidence>
<dbReference type="InterPro" id="IPR009057">
    <property type="entry name" value="Homeodomain-like_sf"/>
</dbReference>
<keyword evidence="7" id="KW-0804">Transcription</keyword>
<dbReference type="SMART" id="SM00342">
    <property type="entry name" value="HTH_ARAC"/>
    <property type="match status" value="1"/>
</dbReference>
<dbReference type="InterPro" id="IPR001789">
    <property type="entry name" value="Sig_transdc_resp-reg_receiver"/>
</dbReference>
<dbReference type="InterPro" id="IPR018060">
    <property type="entry name" value="HTH_AraC"/>
</dbReference>
<organism evidence="12 13">
    <name type="scientific">Paenibacillus artemisiicola</name>
    <dbReference type="NCBI Taxonomy" id="1172618"/>
    <lineage>
        <taxon>Bacteria</taxon>
        <taxon>Bacillati</taxon>
        <taxon>Bacillota</taxon>
        <taxon>Bacilli</taxon>
        <taxon>Bacillales</taxon>
        <taxon>Paenibacillaceae</taxon>
        <taxon>Paenibacillus</taxon>
    </lineage>
</organism>
<dbReference type="SUPFAM" id="SSF46689">
    <property type="entry name" value="Homeodomain-like"/>
    <property type="match status" value="2"/>
</dbReference>
<name>A0ABS3WK47_9BACL</name>
<dbReference type="PANTHER" id="PTHR42713">
    <property type="entry name" value="HISTIDINE KINASE-RELATED"/>
    <property type="match status" value="1"/>
</dbReference>
<dbReference type="PROSITE" id="PS00041">
    <property type="entry name" value="HTH_ARAC_FAMILY_1"/>
    <property type="match status" value="1"/>
</dbReference>
<evidence type="ECO:0000313" key="12">
    <source>
        <dbReference type="EMBL" id="MBO7748466.1"/>
    </source>
</evidence>
<keyword evidence="6" id="KW-0238">DNA-binding</keyword>
<protein>
    <submittedName>
        <fullName evidence="12">Response regulator</fullName>
    </submittedName>
</protein>
<keyword evidence="4" id="KW-0902">Two-component regulatory system</keyword>
<evidence type="ECO:0000256" key="3">
    <source>
        <dbReference type="ARBA" id="ARBA00022553"/>
    </source>
</evidence>
<gene>
    <name evidence="12" type="ORF">I8J29_30200</name>
</gene>
<dbReference type="RefSeq" id="WP_208851023.1">
    <property type="nucleotide sequence ID" value="NZ_JAGGDJ010000058.1"/>
</dbReference>
<evidence type="ECO:0000256" key="9">
    <source>
        <dbReference type="SAM" id="MobiDB-lite"/>
    </source>
</evidence>
<feature type="region of interest" description="Disordered" evidence="9">
    <location>
        <begin position="324"/>
        <end position="353"/>
    </location>
</feature>
<dbReference type="CDD" id="cd17536">
    <property type="entry name" value="REC_YesN-like"/>
    <property type="match status" value="1"/>
</dbReference>
<keyword evidence="5" id="KW-0805">Transcription regulation</keyword>
<comment type="subcellular location">
    <subcellularLocation>
        <location evidence="1">Cytoplasm</location>
    </subcellularLocation>
</comment>
<sequence length="571" mass="63283">MLKLMIVDDELWIREGLKQTVDWPAHGIRLIGEAENGKQALELAASEAPDIILSDIRMPGMDGMALMEEAKRQGIDAKVILISGFSDFAYAQRAVQLGAFDYMLKPIEEDVLLRIIDRCTAEILQKRKLSSRLTKLTELARESVPLARQKHLELCLSRPMAEHELQPIWRALDIDLNPDRLVVLSAVVHDWGERGLSEQGCALMRYALGKLMEETLAEEGGRALACPLQEHAYADAAVLADPGAADAPGECAAVRRSAERAALRAQQVLGIRISIGASGTVDRRQLSSAFREALTNNMGYFVHGGDRVFAGADGGLAPAGRCGANGGGSDCRKGEAQPAAPKEPEAPRDEPVQAANRTELLDTSLSNRMIHALQLSDGCRLAALLDEQLERLRESAKHSPAMSVRSELNLFIDLLLSKWREHCKSDEALRLLKLQLYRCPLQDWKATVLAAFLPHRAGEAAAAPSTKRAIDKALRYIHDNFHRGISLGDVAEAIYLNPSYFSRMFHAEVGEPLSKYLIRMRMSKAKELLEQTPLKVYEIADLVGYKDFRHFVKTFKEWEGMTPAQFRNYGA</sequence>
<dbReference type="Gene3D" id="3.40.50.2300">
    <property type="match status" value="1"/>
</dbReference>
<dbReference type="EMBL" id="JAGGDJ010000058">
    <property type="protein sequence ID" value="MBO7748466.1"/>
    <property type="molecule type" value="Genomic_DNA"/>
</dbReference>
<feature type="domain" description="HTH araC/xylS-type" evidence="10">
    <location>
        <begin position="471"/>
        <end position="569"/>
    </location>
</feature>
<accession>A0ABS3WK47</accession>
<keyword evidence="3 8" id="KW-0597">Phosphoprotein</keyword>
<dbReference type="Gene3D" id="1.10.10.60">
    <property type="entry name" value="Homeodomain-like"/>
    <property type="match status" value="2"/>
</dbReference>
<dbReference type="Pfam" id="PF12833">
    <property type="entry name" value="HTH_18"/>
    <property type="match status" value="1"/>
</dbReference>
<dbReference type="InterPro" id="IPR018062">
    <property type="entry name" value="HTH_AraC-typ_CS"/>
</dbReference>
<feature type="compositionally biased region" description="Basic and acidic residues" evidence="9">
    <location>
        <begin position="342"/>
        <end position="351"/>
    </location>
</feature>
<dbReference type="SMART" id="SM00448">
    <property type="entry name" value="REC"/>
    <property type="match status" value="1"/>
</dbReference>
<dbReference type="PROSITE" id="PS50110">
    <property type="entry name" value="RESPONSE_REGULATORY"/>
    <property type="match status" value="1"/>
</dbReference>
<dbReference type="InterPro" id="IPR011006">
    <property type="entry name" value="CheY-like_superfamily"/>
</dbReference>
<evidence type="ECO:0000256" key="7">
    <source>
        <dbReference type="ARBA" id="ARBA00023163"/>
    </source>
</evidence>
<keyword evidence="2" id="KW-0963">Cytoplasm</keyword>
<evidence type="ECO:0000259" key="11">
    <source>
        <dbReference type="PROSITE" id="PS50110"/>
    </source>
</evidence>
<evidence type="ECO:0000256" key="4">
    <source>
        <dbReference type="ARBA" id="ARBA00023012"/>
    </source>
</evidence>
<dbReference type="SUPFAM" id="SSF52172">
    <property type="entry name" value="CheY-like"/>
    <property type="match status" value="1"/>
</dbReference>
<dbReference type="Pfam" id="PF00072">
    <property type="entry name" value="Response_reg"/>
    <property type="match status" value="1"/>
</dbReference>
<dbReference type="Proteomes" id="UP000670947">
    <property type="component" value="Unassembled WGS sequence"/>
</dbReference>
<evidence type="ECO:0000259" key="10">
    <source>
        <dbReference type="PROSITE" id="PS01124"/>
    </source>
</evidence>